<dbReference type="AlphaFoldDB" id="E9G6Y2"/>
<dbReference type="EMBL" id="GL732534">
    <property type="protein sequence ID" value="EFX84363.1"/>
    <property type="molecule type" value="Genomic_DNA"/>
</dbReference>
<protein>
    <submittedName>
        <fullName evidence="1">Uncharacterized protein</fullName>
    </submittedName>
</protein>
<dbReference type="InParanoid" id="E9G6Y2"/>
<reference evidence="1 2" key="1">
    <citation type="journal article" date="2011" name="Science">
        <title>The ecoresponsive genome of Daphnia pulex.</title>
        <authorList>
            <person name="Colbourne J.K."/>
            <person name="Pfrender M.E."/>
            <person name="Gilbert D."/>
            <person name="Thomas W.K."/>
            <person name="Tucker A."/>
            <person name="Oakley T.H."/>
            <person name="Tokishita S."/>
            <person name="Aerts A."/>
            <person name="Arnold G.J."/>
            <person name="Basu M.K."/>
            <person name="Bauer D.J."/>
            <person name="Caceres C.E."/>
            <person name="Carmel L."/>
            <person name="Casola C."/>
            <person name="Choi J.H."/>
            <person name="Detter J.C."/>
            <person name="Dong Q."/>
            <person name="Dusheyko S."/>
            <person name="Eads B.D."/>
            <person name="Frohlich T."/>
            <person name="Geiler-Samerotte K.A."/>
            <person name="Gerlach D."/>
            <person name="Hatcher P."/>
            <person name="Jogdeo S."/>
            <person name="Krijgsveld J."/>
            <person name="Kriventseva E.V."/>
            <person name="Kultz D."/>
            <person name="Laforsch C."/>
            <person name="Lindquist E."/>
            <person name="Lopez J."/>
            <person name="Manak J.R."/>
            <person name="Muller J."/>
            <person name="Pangilinan J."/>
            <person name="Patwardhan R.P."/>
            <person name="Pitluck S."/>
            <person name="Pritham E.J."/>
            <person name="Rechtsteiner A."/>
            <person name="Rho M."/>
            <person name="Rogozin I.B."/>
            <person name="Sakarya O."/>
            <person name="Salamov A."/>
            <person name="Schaack S."/>
            <person name="Shapiro H."/>
            <person name="Shiga Y."/>
            <person name="Skalitzky C."/>
            <person name="Smith Z."/>
            <person name="Souvorov A."/>
            <person name="Sung W."/>
            <person name="Tang Z."/>
            <person name="Tsuchiya D."/>
            <person name="Tu H."/>
            <person name="Vos H."/>
            <person name="Wang M."/>
            <person name="Wolf Y.I."/>
            <person name="Yamagata H."/>
            <person name="Yamada T."/>
            <person name="Ye Y."/>
            <person name="Shaw J.R."/>
            <person name="Andrews J."/>
            <person name="Crease T.J."/>
            <person name="Tang H."/>
            <person name="Lucas S.M."/>
            <person name="Robertson H.M."/>
            <person name="Bork P."/>
            <person name="Koonin E.V."/>
            <person name="Zdobnov E.M."/>
            <person name="Grigoriev I.V."/>
            <person name="Lynch M."/>
            <person name="Boore J.L."/>
        </authorList>
    </citation>
    <scope>NUCLEOTIDE SEQUENCE [LARGE SCALE GENOMIC DNA]</scope>
</reference>
<sequence>MREAREENRENSSFHVTGWGQRVEEYNNDICQRVENSPDLDGLAESCAKRREKLNTRQGTAPRPESHVTGHFCRTWSTTNNNVHDYTLVSRVTCPTRQTRQETKKFPENPIFIDEKQYDRDVIIMANCALHVIQPFLREGALA</sequence>
<organism evidence="1 2">
    <name type="scientific">Daphnia pulex</name>
    <name type="common">Water flea</name>
    <dbReference type="NCBI Taxonomy" id="6669"/>
    <lineage>
        <taxon>Eukaryota</taxon>
        <taxon>Metazoa</taxon>
        <taxon>Ecdysozoa</taxon>
        <taxon>Arthropoda</taxon>
        <taxon>Crustacea</taxon>
        <taxon>Branchiopoda</taxon>
        <taxon>Diplostraca</taxon>
        <taxon>Cladocera</taxon>
        <taxon>Anomopoda</taxon>
        <taxon>Daphniidae</taxon>
        <taxon>Daphnia</taxon>
    </lineage>
</organism>
<evidence type="ECO:0000313" key="2">
    <source>
        <dbReference type="Proteomes" id="UP000000305"/>
    </source>
</evidence>
<name>E9G6Y2_DAPPU</name>
<gene>
    <name evidence="1" type="ORF">DAPPUDRAFT_238621</name>
</gene>
<accession>E9G6Y2</accession>
<keyword evidence="2" id="KW-1185">Reference proteome</keyword>
<dbReference type="HOGENOM" id="CLU_1808136_0_0_1"/>
<dbReference type="KEGG" id="dpx:DAPPUDRAFT_238621"/>
<evidence type="ECO:0000313" key="1">
    <source>
        <dbReference type="EMBL" id="EFX84363.1"/>
    </source>
</evidence>
<proteinExistence type="predicted"/>
<dbReference type="Proteomes" id="UP000000305">
    <property type="component" value="Unassembled WGS sequence"/>
</dbReference>